<dbReference type="PROSITE" id="PS00028">
    <property type="entry name" value="ZINC_FINGER_C2H2_1"/>
    <property type="match status" value="2"/>
</dbReference>
<reference evidence="12" key="2">
    <citation type="submission" date="2025-08" db="UniProtKB">
        <authorList>
            <consortium name="Ensembl"/>
        </authorList>
    </citation>
    <scope>IDENTIFICATION</scope>
</reference>
<evidence type="ECO:0000256" key="9">
    <source>
        <dbReference type="ARBA" id="ARBA00023242"/>
    </source>
</evidence>
<name>A0AAY4BIK6_9TELE</name>
<dbReference type="GO" id="GO:0010468">
    <property type="term" value="P:regulation of gene expression"/>
    <property type="evidence" value="ECO:0007669"/>
    <property type="project" value="TreeGrafter"/>
</dbReference>
<dbReference type="AlphaFoldDB" id="A0AAY4BIK6"/>
<keyword evidence="7 10" id="KW-0371">Homeobox</keyword>
<dbReference type="Gene3D" id="1.10.10.60">
    <property type="entry name" value="Homeodomain-like"/>
    <property type="match status" value="1"/>
</dbReference>
<organism evidence="12 13">
    <name type="scientific">Denticeps clupeoides</name>
    <name type="common">denticle herring</name>
    <dbReference type="NCBI Taxonomy" id="299321"/>
    <lineage>
        <taxon>Eukaryota</taxon>
        <taxon>Metazoa</taxon>
        <taxon>Chordata</taxon>
        <taxon>Craniata</taxon>
        <taxon>Vertebrata</taxon>
        <taxon>Euteleostomi</taxon>
        <taxon>Actinopterygii</taxon>
        <taxon>Neopterygii</taxon>
        <taxon>Teleostei</taxon>
        <taxon>Clupei</taxon>
        <taxon>Clupeiformes</taxon>
        <taxon>Denticipitoidei</taxon>
        <taxon>Denticipitidae</taxon>
        <taxon>Denticeps</taxon>
    </lineage>
</organism>
<keyword evidence="3" id="KW-0863">Zinc-finger</keyword>
<keyword evidence="4" id="KW-0862">Zinc</keyword>
<dbReference type="GeneID" id="114770381"/>
<keyword evidence="8" id="KW-0804">Transcription</keyword>
<keyword evidence="5" id="KW-0805">Transcription regulation</keyword>
<dbReference type="InterPro" id="IPR038861">
    <property type="entry name" value="ADNP/ADNP2"/>
</dbReference>
<keyword evidence="1" id="KW-0479">Metal-binding</keyword>
<dbReference type="InterPro" id="IPR013087">
    <property type="entry name" value="Znf_C2H2_type"/>
</dbReference>
<dbReference type="InterPro" id="IPR009057">
    <property type="entry name" value="Homeodomain-like_sf"/>
</dbReference>
<feature type="domain" description="C2H2-type" evidence="11">
    <location>
        <begin position="568"/>
        <end position="589"/>
    </location>
</feature>
<dbReference type="InterPro" id="IPR045762">
    <property type="entry name" value="ADNP_Znf"/>
</dbReference>
<keyword evidence="6 10" id="KW-0238">DNA-binding</keyword>
<sequence length="947" mass="105032">MYQVPVESVEKIRRTRKNVKNVLSDLGLEECLSLIEDLRSFDAGDSVFSNTEWSDLTEGFKNRGRKKWLYRTQPVCCSLCSFSTRSWNSFRTHIYRYHEDEKKWAVLSTCSSCPFIAHPKVLCRHNSIFHSEAINLPSDGSYSGVLSEASIPSHNKYVCQKCSYEGALLFNVKKHVLVKHCANLLNEFVSQRSDDEVKSQGLWCRFYCKVCSMTAETTEHLVYHFLTSEKHSNVQAHVQSLIWQKVKHQKAYPLLAPKAHLNVVQSNGPILAPTSDHQSLRVPFLPDTVLHGMSSSNLICGSGPSQTLLPAQAAALVQLASAEARGLLRPDSSATLPGPQAAKLLTDTMPSVSNMASALVKAQTLPSLQPSVTAKQLPVAVGLPGPPPQQVLLPPGLQVNIPGPRVSGPQPLLLTQRLPLNQPVPRGTMLTSQSLLSHLIPTGNKVNGLPTYTLAPVQVAMPVQSGSNPVMNRTALPASQNNPVNGSSTESGKTKKWITCPLCSELFPTSVYPLHAEIHQGANKSKIGLAARASFLRKMPDKTVKCLICKVLLSEKGLFDHLLHGVTCLFCPTIFHSIKQLNDHISSQHFPLKKENFDFMRREYRLYTDEHGSLLFPYFDINTTGPRDMLGDKELNVALVTNSLDLIFVKLLPSGPKPVCQTAVNSNRKVCPFCAESLPSSEDYRMHLRQSHYIVPTVHAILKTPAYKCVYCGGVYTGKTTAKAIAVHVERCKCAPKPLKDPQRATPAAPARQVVAPIKPVNRDQGVFAMQPLQAVTKTPVFTAAPKAQPTEAELQSKLRLELAVKEAMEANRREREARAARKRLEKEMLTSCVSPEVYIDPTVVFALDPSGVEKQPFEERRDFLNRYFHVKPYLTKKEVNALAGRLLLTKSDVACHFGTRRSKCMRSIQRNTAKVLLGFNMTEAMKLKHNLLIPEVEPEKPVDVVE</sequence>
<dbReference type="Pfam" id="PF19627">
    <property type="entry name" value="ADNP_N"/>
    <property type="match status" value="1"/>
</dbReference>
<dbReference type="SUPFAM" id="SSF46689">
    <property type="entry name" value="Homeodomain-like"/>
    <property type="match status" value="1"/>
</dbReference>
<evidence type="ECO:0000256" key="3">
    <source>
        <dbReference type="ARBA" id="ARBA00022771"/>
    </source>
</evidence>
<keyword evidence="2" id="KW-0677">Repeat</keyword>
<dbReference type="InterPro" id="IPR001356">
    <property type="entry name" value="HD"/>
</dbReference>
<keyword evidence="9 10" id="KW-0539">Nucleus</keyword>
<dbReference type="PANTHER" id="PTHR15740">
    <property type="entry name" value="NEUROPROTECTIVE PEPTIDE-CONTAINING PROTEIN"/>
    <property type="match status" value="1"/>
</dbReference>
<evidence type="ECO:0000259" key="11">
    <source>
        <dbReference type="PROSITE" id="PS00028"/>
    </source>
</evidence>
<evidence type="ECO:0000313" key="12">
    <source>
        <dbReference type="Ensembl" id="ENSDCDP00010019871.1"/>
    </source>
</evidence>
<dbReference type="GO" id="GO:0008270">
    <property type="term" value="F:zinc ion binding"/>
    <property type="evidence" value="ECO:0007669"/>
    <property type="project" value="UniProtKB-KW"/>
</dbReference>
<evidence type="ECO:0000256" key="4">
    <source>
        <dbReference type="ARBA" id="ARBA00022833"/>
    </source>
</evidence>
<evidence type="ECO:0000256" key="6">
    <source>
        <dbReference type="ARBA" id="ARBA00023125"/>
    </source>
</evidence>
<reference evidence="12" key="3">
    <citation type="submission" date="2025-09" db="UniProtKB">
        <authorList>
            <consortium name="Ensembl"/>
        </authorList>
    </citation>
    <scope>IDENTIFICATION</scope>
</reference>
<evidence type="ECO:0000256" key="7">
    <source>
        <dbReference type="ARBA" id="ARBA00023155"/>
    </source>
</evidence>
<comment type="subcellular location">
    <subcellularLocation>
        <location evidence="10">Nucleus</location>
    </subcellularLocation>
</comment>
<dbReference type="Pfam" id="PF00046">
    <property type="entry name" value="Homeodomain"/>
    <property type="match status" value="1"/>
</dbReference>
<dbReference type="SMART" id="SM00355">
    <property type="entry name" value="ZnF_C2H2"/>
    <property type="match status" value="6"/>
</dbReference>
<dbReference type="GO" id="GO:0005634">
    <property type="term" value="C:nucleus"/>
    <property type="evidence" value="ECO:0007669"/>
    <property type="project" value="UniProtKB-SubCell"/>
</dbReference>
<gene>
    <name evidence="12" type="primary">adnp2b</name>
</gene>
<evidence type="ECO:0000256" key="8">
    <source>
        <dbReference type="ARBA" id="ARBA00023163"/>
    </source>
</evidence>
<dbReference type="Proteomes" id="UP000694580">
    <property type="component" value="Chromosome 20"/>
</dbReference>
<protein>
    <recommendedName>
        <fullName evidence="11">C2H2-type domain-containing protein</fullName>
    </recommendedName>
</protein>
<reference evidence="12 13" key="1">
    <citation type="submission" date="2020-06" db="EMBL/GenBank/DDBJ databases">
        <authorList>
            <consortium name="Wellcome Sanger Institute Data Sharing"/>
        </authorList>
    </citation>
    <scope>NUCLEOTIDE SEQUENCE [LARGE SCALE GENOMIC DNA]</scope>
</reference>
<evidence type="ECO:0000313" key="13">
    <source>
        <dbReference type="Proteomes" id="UP000694580"/>
    </source>
</evidence>
<dbReference type="CDD" id="cd00086">
    <property type="entry name" value="homeodomain"/>
    <property type="match status" value="1"/>
</dbReference>
<feature type="domain" description="C2H2-type" evidence="11">
    <location>
        <begin position="671"/>
        <end position="692"/>
    </location>
</feature>
<dbReference type="GeneTree" id="ENSGT00530000063631"/>
<evidence type="ECO:0000256" key="5">
    <source>
        <dbReference type="ARBA" id="ARBA00023015"/>
    </source>
</evidence>
<proteinExistence type="predicted"/>
<evidence type="ECO:0000256" key="1">
    <source>
        <dbReference type="ARBA" id="ARBA00022723"/>
    </source>
</evidence>
<evidence type="ECO:0000256" key="10">
    <source>
        <dbReference type="RuleBase" id="RU000682"/>
    </source>
</evidence>
<accession>A0AAY4BIK6</accession>
<dbReference type="PANTHER" id="PTHR15740:SF2">
    <property type="entry name" value="ACTIVITY-DEPENDENT NEUROPROTECTOR HOMEOBOX PROTEIN 2"/>
    <property type="match status" value="1"/>
</dbReference>
<dbReference type="Ensembl" id="ENSDCDT00010021018.1">
    <property type="protein sequence ID" value="ENSDCDP00010019871.1"/>
    <property type="gene ID" value="ENSDCDG00010008982.1"/>
</dbReference>
<dbReference type="RefSeq" id="XP_028820103.1">
    <property type="nucleotide sequence ID" value="XM_028964270.1"/>
</dbReference>
<dbReference type="SMART" id="SM00389">
    <property type="entry name" value="HOX"/>
    <property type="match status" value="1"/>
</dbReference>
<evidence type="ECO:0000256" key="2">
    <source>
        <dbReference type="ARBA" id="ARBA00022737"/>
    </source>
</evidence>
<dbReference type="GO" id="GO:0003677">
    <property type="term" value="F:DNA binding"/>
    <property type="evidence" value="ECO:0007669"/>
    <property type="project" value="UniProtKB-KW"/>
</dbReference>
<keyword evidence="13" id="KW-1185">Reference proteome</keyword>